<dbReference type="SUPFAM" id="SSF54626">
    <property type="entry name" value="Chalcone isomerase"/>
    <property type="match status" value="1"/>
</dbReference>
<proteinExistence type="predicted"/>
<dbReference type="InterPro" id="IPR036298">
    <property type="entry name" value="Chalcone_isomerase_sf"/>
</dbReference>
<sequence length="250" mass="25985">MLGFGVAAAAAAAVAVTATAFRSPVYLDAPHVAPPPPSAIAEPATKLELPTTITHRGSELCLVGLGVRRVTFIGINVYVAGLYVERSAAETAARAHAACAPNAESIDLEHQVREWLATGATVGVRIVPVRATEFTHLRDGLVRAANTRGKAIADDSDASREYGAGVRALKSIFPHTKVSRGSTLDLLAKSDGNGYRLDVVFDGKPLGSVMGSGVAAVPVELMLAYVGERPDISAALRANVRKHLFGGLAA</sequence>
<dbReference type="AlphaFoldDB" id="A0AAF0EUC9"/>
<dbReference type="EMBL" id="CP119882">
    <property type="protein sequence ID" value="WFD37000.1"/>
    <property type="molecule type" value="Genomic_DNA"/>
</dbReference>
<evidence type="ECO:0000313" key="4">
    <source>
        <dbReference type="Proteomes" id="UP001219933"/>
    </source>
</evidence>
<evidence type="ECO:0000259" key="2">
    <source>
        <dbReference type="Pfam" id="PF16035"/>
    </source>
</evidence>
<dbReference type="PANTHER" id="PTHR47284">
    <property type="entry name" value="FATTY-ACID-BINDING PROTEIN 2"/>
    <property type="match status" value="1"/>
</dbReference>
<keyword evidence="4" id="KW-1185">Reference proteome</keyword>
<evidence type="ECO:0000313" key="3">
    <source>
        <dbReference type="EMBL" id="WFD37000.1"/>
    </source>
</evidence>
<dbReference type="PANTHER" id="PTHR47284:SF3">
    <property type="entry name" value="FATTY-ACID-BINDING PROTEIN 2"/>
    <property type="match status" value="1"/>
</dbReference>
<organism evidence="3 4">
    <name type="scientific">Malassezia cuniculi</name>
    <dbReference type="NCBI Taxonomy" id="948313"/>
    <lineage>
        <taxon>Eukaryota</taxon>
        <taxon>Fungi</taxon>
        <taxon>Dikarya</taxon>
        <taxon>Basidiomycota</taxon>
        <taxon>Ustilaginomycotina</taxon>
        <taxon>Malasseziomycetes</taxon>
        <taxon>Malasseziales</taxon>
        <taxon>Malasseziaceae</taxon>
        <taxon>Malassezia</taxon>
    </lineage>
</organism>
<keyword evidence="1" id="KW-0732">Signal</keyword>
<gene>
    <name evidence="3" type="ORF">MCUN1_003892</name>
</gene>
<feature type="chain" id="PRO_5042131736" description="Chalcone isomerase domain-containing protein" evidence="1">
    <location>
        <begin position="21"/>
        <end position="250"/>
    </location>
</feature>
<dbReference type="InterPro" id="IPR016088">
    <property type="entry name" value="Chalcone_isomerase_3-sand"/>
</dbReference>
<name>A0AAF0EUC9_9BASI</name>
<accession>A0AAF0EUC9</accession>
<dbReference type="Proteomes" id="UP001219933">
    <property type="component" value="Chromosome 6"/>
</dbReference>
<dbReference type="Pfam" id="PF16035">
    <property type="entry name" value="Chalcone_2"/>
    <property type="match status" value="1"/>
</dbReference>
<reference evidence="3" key="1">
    <citation type="submission" date="2023-03" db="EMBL/GenBank/DDBJ databases">
        <title>Mating type loci evolution in Malassezia.</title>
        <authorList>
            <person name="Coelho M.A."/>
        </authorList>
    </citation>
    <scope>NUCLEOTIDE SEQUENCE</scope>
    <source>
        <strain evidence="3">CBS 11721</strain>
    </source>
</reference>
<dbReference type="InterPro" id="IPR016087">
    <property type="entry name" value="Chalcone_isomerase"/>
</dbReference>
<evidence type="ECO:0000256" key="1">
    <source>
        <dbReference type="SAM" id="SignalP"/>
    </source>
</evidence>
<feature type="domain" description="Chalcone isomerase" evidence="2">
    <location>
        <begin position="59"/>
        <end position="240"/>
    </location>
</feature>
<dbReference type="GO" id="GO:0016872">
    <property type="term" value="F:intramolecular lyase activity"/>
    <property type="evidence" value="ECO:0007669"/>
    <property type="project" value="InterPro"/>
</dbReference>
<dbReference type="Gene3D" id="3.50.70.10">
    <property type="match status" value="1"/>
</dbReference>
<feature type="signal peptide" evidence="1">
    <location>
        <begin position="1"/>
        <end position="20"/>
    </location>
</feature>
<protein>
    <recommendedName>
        <fullName evidence="2">Chalcone isomerase domain-containing protein</fullName>
    </recommendedName>
</protein>